<dbReference type="InterPro" id="IPR015424">
    <property type="entry name" value="PyrdxlP-dep_Trfase"/>
</dbReference>
<dbReference type="EMBL" id="MFFM01000009">
    <property type="protein sequence ID" value="OGF14073.1"/>
    <property type="molecule type" value="Genomic_DNA"/>
</dbReference>
<evidence type="ECO:0000256" key="3">
    <source>
        <dbReference type="HAMAP-Rule" id="MF_00985"/>
    </source>
</evidence>
<dbReference type="AlphaFoldDB" id="A0A1F5RIR4"/>
<dbReference type="CDD" id="cd06454">
    <property type="entry name" value="KBL_like"/>
    <property type="match status" value="1"/>
</dbReference>
<evidence type="ECO:0000256" key="1">
    <source>
        <dbReference type="ARBA" id="ARBA00022679"/>
    </source>
</evidence>
<feature type="binding site" description="in other chain" evidence="3">
    <location>
        <begin position="246"/>
        <end position="249"/>
    </location>
    <ligand>
        <name>pyridoxal 5'-phosphate</name>
        <dbReference type="ChEBI" id="CHEBI:597326"/>
        <note>ligand shared between dimeric partners</note>
    </ligand>
</feature>
<feature type="binding site" evidence="3">
    <location>
        <position position="143"/>
    </location>
    <ligand>
        <name>substrate</name>
    </ligand>
</feature>
<dbReference type="GO" id="GO:0019518">
    <property type="term" value="P:L-threonine catabolic process to glycine"/>
    <property type="evidence" value="ECO:0007669"/>
    <property type="project" value="UniProtKB-UniRule"/>
</dbReference>
<dbReference type="NCBIfam" id="TIGR01822">
    <property type="entry name" value="2am3keto_CoA"/>
    <property type="match status" value="1"/>
</dbReference>
<comment type="similarity">
    <text evidence="3">Belongs to the class-II pyridoxal-phosphate-dependent aminotransferase family.</text>
</comment>
<dbReference type="EC" id="2.3.1.29" evidence="3"/>
<feature type="domain" description="Aminotransferase class I/classII large" evidence="4">
    <location>
        <begin position="50"/>
        <end position="392"/>
    </location>
</feature>
<feature type="binding site" description="in other chain" evidence="3">
    <location>
        <begin position="215"/>
        <end position="218"/>
    </location>
    <ligand>
        <name>pyridoxal 5'-phosphate</name>
        <dbReference type="ChEBI" id="CHEBI:597326"/>
        <note>ligand shared between dimeric partners</note>
    </ligand>
</feature>
<reference evidence="5 6" key="1">
    <citation type="journal article" date="2016" name="Nat. Commun.">
        <title>Thousands of microbial genomes shed light on interconnected biogeochemical processes in an aquifer system.</title>
        <authorList>
            <person name="Anantharaman K."/>
            <person name="Brown C.T."/>
            <person name="Hug L.A."/>
            <person name="Sharon I."/>
            <person name="Castelle C.J."/>
            <person name="Probst A.J."/>
            <person name="Thomas B.C."/>
            <person name="Singh A."/>
            <person name="Wilkins M.J."/>
            <person name="Karaoz U."/>
            <person name="Brodie E.L."/>
            <person name="Williams K.H."/>
            <person name="Hubbard S.S."/>
            <person name="Banfield J.F."/>
        </authorList>
    </citation>
    <scope>NUCLEOTIDE SEQUENCE [LARGE SCALE GENOMIC DNA]</scope>
</reference>
<comment type="cofactor">
    <cofactor evidence="3">
        <name>pyridoxal 5'-phosphate</name>
        <dbReference type="ChEBI" id="CHEBI:597326"/>
    </cofactor>
    <text evidence="3">Binds 1 pyridoxal phosphate per subunit.</text>
</comment>
<dbReference type="InterPro" id="IPR004839">
    <property type="entry name" value="Aminotransferase_I/II_large"/>
</dbReference>
<comment type="pathway">
    <text evidence="3">Amino-acid degradation; L-threonine degradation via oxydo-reductase pathway; glycine from L-threonine: step 2/2.</text>
</comment>
<dbReference type="PANTHER" id="PTHR13693:SF103">
    <property type="entry name" value="AMINOTRANSFERASE CLASS I_CLASSII DOMAIN-CONTAINING PROTEIN"/>
    <property type="match status" value="1"/>
</dbReference>
<dbReference type="FunFam" id="3.40.640.10:FF:000006">
    <property type="entry name" value="5-aminolevulinate synthase, mitochondrial"/>
    <property type="match status" value="1"/>
</dbReference>
<feature type="binding site" description="in other chain" evidence="3">
    <location>
        <begin position="118"/>
        <end position="119"/>
    </location>
    <ligand>
        <name>pyridoxal 5'-phosphate</name>
        <dbReference type="ChEBI" id="CHEBI:597326"/>
        <note>ligand shared between dimeric partners</note>
    </ligand>
</feature>
<dbReference type="InterPro" id="IPR015421">
    <property type="entry name" value="PyrdxlP-dep_Trfase_major"/>
</dbReference>
<dbReference type="InterPro" id="IPR050087">
    <property type="entry name" value="AON_synthase_class-II"/>
</dbReference>
<feature type="binding site" evidence="3">
    <location>
        <begin position="279"/>
        <end position="280"/>
    </location>
    <ligand>
        <name>pyridoxal 5'-phosphate</name>
        <dbReference type="ChEBI" id="CHEBI:597326"/>
        <note>ligand shared between dimeric partners</note>
    </ligand>
</feature>
<keyword evidence="1 3" id="KW-0808">Transferase</keyword>
<evidence type="ECO:0000313" key="5">
    <source>
        <dbReference type="EMBL" id="OGF14073.1"/>
    </source>
</evidence>
<protein>
    <recommendedName>
        <fullName evidence="3">2-amino-3-ketobutyrate coenzyme A ligase</fullName>
        <shortName evidence="3">AKB ligase</shortName>
        <ecNumber evidence="3">2.3.1.29</ecNumber>
    </recommendedName>
    <alternativeName>
        <fullName evidence="3">Glycine acetyltransferase</fullName>
    </alternativeName>
</protein>
<dbReference type="UniPathway" id="UPA00046">
    <property type="reaction ID" value="UER00506"/>
</dbReference>
<dbReference type="PROSITE" id="PS00599">
    <property type="entry name" value="AA_TRANSFER_CLASS_2"/>
    <property type="match status" value="1"/>
</dbReference>
<evidence type="ECO:0000313" key="6">
    <source>
        <dbReference type="Proteomes" id="UP000177230"/>
    </source>
</evidence>
<sequence>MALHIKVKEFYRNELVELQNADLFKEERYIHTPQAASIKVEYPANSPQKEVINFCANNYLGLSSHPAIVAAAQKGLQERGFGLSSVRFICGTQDKHKELERKIAKFLGMEDAILYSSCFDANLGVFEALLGEEDALISDELNHASIIDGIRLCKAERRRFKHMDMHDLEAHLKQTMNKRFRMIVTDGVFSMDGDLAPLEQICNLAESYEAMVLVDESHASGFVGPTGRGTHEHFDVMGRVDIITTTFGKALGGASGGCISSSQEIINILRQRSRPYLFSNTISPSVVAATIKAIEMMETSTALRDKVMSNALYFRQNMKEAGFDIREGIHPIVPIILHQAEIVQQMSRMLYDEGIYVVGFFYPVVPRGRARIRVQISAAHEREHLDKAIEAFTKVGKKLGVLKPN</sequence>
<dbReference type="Pfam" id="PF00155">
    <property type="entry name" value="Aminotran_1_2"/>
    <property type="match status" value="1"/>
</dbReference>
<organism evidence="5 6">
    <name type="scientific">Candidatus Edwardsbacteria bacterium GWF2_54_11</name>
    <dbReference type="NCBI Taxonomy" id="1817851"/>
    <lineage>
        <taxon>Bacteria</taxon>
        <taxon>Candidatus Edwardsiibacteriota</taxon>
    </lineage>
</organism>
<dbReference type="InterPro" id="IPR015422">
    <property type="entry name" value="PyrdxlP-dep_Trfase_small"/>
</dbReference>
<dbReference type="Proteomes" id="UP000177230">
    <property type="component" value="Unassembled WGS sequence"/>
</dbReference>
<accession>A0A1F5RIR4</accession>
<comment type="subunit">
    <text evidence="3">Homodimer.</text>
</comment>
<evidence type="ECO:0000259" key="4">
    <source>
        <dbReference type="Pfam" id="PF00155"/>
    </source>
</evidence>
<comment type="function">
    <text evidence="3">Catalyzes the cleavage of 2-amino-3-ketobutyrate to glycine and acetyl-CoA.</text>
</comment>
<dbReference type="Gene3D" id="3.90.1150.10">
    <property type="entry name" value="Aspartate Aminotransferase, domain 1"/>
    <property type="match status" value="1"/>
</dbReference>
<comment type="caution">
    <text evidence="5">The sequence shown here is derived from an EMBL/GenBank/DDBJ whole genome shotgun (WGS) entry which is preliminary data.</text>
</comment>
<gene>
    <name evidence="3" type="primary">kbl</name>
    <name evidence="5" type="ORF">A2024_05955</name>
</gene>
<dbReference type="PANTHER" id="PTHR13693">
    <property type="entry name" value="CLASS II AMINOTRANSFERASE/8-AMINO-7-OXONONANOATE SYNTHASE"/>
    <property type="match status" value="1"/>
</dbReference>
<keyword evidence="3" id="KW-0012">Acyltransferase</keyword>
<name>A0A1F5RIR4_9BACT</name>
<proteinExistence type="inferred from homology"/>
<dbReference type="SUPFAM" id="SSF53383">
    <property type="entry name" value="PLP-dependent transferases"/>
    <property type="match status" value="1"/>
</dbReference>
<dbReference type="GO" id="GO:0008890">
    <property type="term" value="F:glycine C-acetyltransferase activity"/>
    <property type="evidence" value="ECO:0007669"/>
    <property type="project" value="UniProtKB-UniRule"/>
</dbReference>
<dbReference type="HAMAP" id="MF_00985">
    <property type="entry name" value="2am3keto_CoA_ligase"/>
    <property type="match status" value="1"/>
</dbReference>
<dbReference type="Gene3D" id="3.40.640.10">
    <property type="entry name" value="Type I PLP-dependent aspartate aminotransferase-like (Major domain)"/>
    <property type="match status" value="1"/>
</dbReference>
<comment type="catalytic activity">
    <reaction evidence="3">
        <text>glycine + acetyl-CoA = (2S)-2-amino-3-oxobutanoate + CoA</text>
        <dbReference type="Rhea" id="RHEA:20736"/>
        <dbReference type="ChEBI" id="CHEBI:57287"/>
        <dbReference type="ChEBI" id="CHEBI:57288"/>
        <dbReference type="ChEBI" id="CHEBI:57305"/>
        <dbReference type="ChEBI" id="CHEBI:78948"/>
        <dbReference type="EC" id="2.3.1.29"/>
    </reaction>
</comment>
<feature type="binding site" evidence="3">
    <location>
        <position position="373"/>
    </location>
    <ligand>
        <name>substrate</name>
    </ligand>
</feature>
<dbReference type="NCBIfam" id="NF005394">
    <property type="entry name" value="PRK06939.1"/>
    <property type="match status" value="1"/>
</dbReference>
<dbReference type="GO" id="GO:0030170">
    <property type="term" value="F:pyridoxal phosphate binding"/>
    <property type="evidence" value="ECO:0007669"/>
    <property type="project" value="UniProtKB-UniRule"/>
</dbReference>
<feature type="modified residue" description="N6-(pyridoxal phosphate)lysine" evidence="3">
    <location>
        <position position="249"/>
    </location>
</feature>
<keyword evidence="2 3" id="KW-0663">Pyridoxal phosphate</keyword>
<dbReference type="InterPro" id="IPR011282">
    <property type="entry name" value="2am3keto_CoA_ligase"/>
</dbReference>
<evidence type="ECO:0000256" key="2">
    <source>
        <dbReference type="ARBA" id="ARBA00022898"/>
    </source>
</evidence>
<feature type="binding site" description="in other chain" evidence="3">
    <location>
        <position position="190"/>
    </location>
    <ligand>
        <name>pyridoxal 5'-phosphate</name>
        <dbReference type="ChEBI" id="CHEBI:597326"/>
        <note>ligand shared between dimeric partners</note>
    </ligand>
</feature>
<dbReference type="InterPro" id="IPR001917">
    <property type="entry name" value="Aminotrans_II_pyridoxalP_BS"/>
</dbReference>